<dbReference type="AlphaFoldDB" id="A0A2W2BK46"/>
<keyword evidence="2" id="KW-0645">Protease</keyword>
<comment type="caution">
    <text evidence="2">The sequence shown here is derived from an EMBL/GenBank/DDBJ whole genome shotgun (WGS) entry which is preliminary data.</text>
</comment>
<dbReference type="PANTHER" id="PTHR36844">
    <property type="entry name" value="PROTEASE PRSW"/>
    <property type="match status" value="1"/>
</dbReference>
<name>A0A2W2BK46_9ACTN</name>
<feature type="transmembrane region" description="Helical" evidence="1">
    <location>
        <begin position="148"/>
        <end position="167"/>
    </location>
</feature>
<keyword evidence="2" id="KW-0482">Metalloprotease</keyword>
<gene>
    <name evidence="2" type="ORF">C1I92_24665</name>
</gene>
<keyword evidence="1" id="KW-0472">Membrane</keyword>
<dbReference type="PANTHER" id="PTHR36844:SF1">
    <property type="entry name" value="PROTEASE PRSW"/>
    <property type="match status" value="1"/>
</dbReference>
<dbReference type="EMBL" id="POTW01000078">
    <property type="protein sequence ID" value="PZF80714.1"/>
    <property type="molecule type" value="Genomic_DNA"/>
</dbReference>
<dbReference type="RefSeq" id="WP_111257296.1">
    <property type="nucleotide sequence ID" value="NZ_POTW01000078.1"/>
</dbReference>
<keyword evidence="3" id="KW-1185">Reference proteome</keyword>
<evidence type="ECO:0000313" key="3">
    <source>
        <dbReference type="Proteomes" id="UP000248764"/>
    </source>
</evidence>
<dbReference type="GO" id="GO:0006508">
    <property type="term" value="P:proteolysis"/>
    <property type="evidence" value="ECO:0007669"/>
    <property type="project" value="UniProtKB-KW"/>
</dbReference>
<sequence>MTTTDLAAHQPWSRQQRRRVFWPVLGLVAAAACSVAVVGLAVGDLAPSTVATATLFALLPVVVVVGAFLWLDRWEPEPGRTMLAAFLWGGGVATLGALLVNSLVAVTYGDYTSSVVSAPFAEEALKGAFLVGLLWWRRDELDGLVDGIVYAGLVAAGFAFVENILYLGRAFDTASIDGYTVFVVRGIFSPFAHPLFTVFIGIAVGLAAGRRSVAARLFLPVVGYLLAAGLHALWNASALWDDDGSGFIAVYVIVMVPLFAGMLGIAVWQRRREQRIVAARLGEFVQAGWIPWYEVDLLSTMRSRRRWTRAMRTQYGGDAARAVRAYQVAVTELAFLMTRLRRGRVEDRSDPRVPELLAAVAGTRARAVALTSAGR</sequence>
<organism evidence="2 3">
    <name type="scientific">Jiangella anatolica</name>
    <dbReference type="NCBI Taxonomy" id="2670374"/>
    <lineage>
        <taxon>Bacteria</taxon>
        <taxon>Bacillati</taxon>
        <taxon>Actinomycetota</taxon>
        <taxon>Actinomycetes</taxon>
        <taxon>Jiangellales</taxon>
        <taxon>Jiangellaceae</taxon>
        <taxon>Jiangella</taxon>
    </lineage>
</organism>
<dbReference type="GO" id="GO:0008237">
    <property type="term" value="F:metallopeptidase activity"/>
    <property type="evidence" value="ECO:0007669"/>
    <property type="project" value="UniProtKB-KW"/>
</dbReference>
<protein>
    <submittedName>
        <fullName evidence="2">PrsW family intramembrane metalloprotease</fullName>
    </submittedName>
</protein>
<feature type="transmembrane region" description="Helical" evidence="1">
    <location>
        <begin position="187"/>
        <end position="208"/>
    </location>
</feature>
<feature type="transmembrane region" description="Helical" evidence="1">
    <location>
        <begin position="20"/>
        <end position="43"/>
    </location>
</feature>
<dbReference type="InterPro" id="IPR026898">
    <property type="entry name" value="PrsW"/>
</dbReference>
<keyword evidence="1" id="KW-0812">Transmembrane</keyword>
<feature type="transmembrane region" description="Helical" evidence="1">
    <location>
        <begin position="116"/>
        <end position="136"/>
    </location>
</feature>
<evidence type="ECO:0000313" key="2">
    <source>
        <dbReference type="EMBL" id="PZF80714.1"/>
    </source>
</evidence>
<reference evidence="2 3" key="1">
    <citation type="submission" date="2018-01" db="EMBL/GenBank/DDBJ databases">
        <title>Draft genome sequence of Jiangella sp. GTF31.</title>
        <authorList>
            <person name="Sahin N."/>
            <person name="Ay H."/>
            <person name="Saygin H."/>
        </authorList>
    </citation>
    <scope>NUCLEOTIDE SEQUENCE [LARGE SCALE GENOMIC DNA]</scope>
    <source>
        <strain evidence="2 3">GTF31</strain>
    </source>
</reference>
<dbReference type="Proteomes" id="UP000248764">
    <property type="component" value="Unassembled WGS sequence"/>
</dbReference>
<accession>A0A2W2BK46</accession>
<proteinExistence type="predicted"/>
<feature type="transmembrane region" description="Helical" evidence="1">
    <location>
        <begin position="49"/>
        <end position="71"/>
    </location>
</feature>
<dbReference type="Pfam" id="PF13367">
    <property type="entry name" value="PrsW-protease"/>
    <property type="match status" value="1"/>
</dbReference>
<keyword evidence="2" id="KW-0378">Hydrolase</keyword>
<feature type="transmembrane region" description="Helical" evidence="1">
    <location>
        <begin position="246"/>
        <end position="268"/>
    </location>
</feature>
<feature type="transmembrane region" description="Helical" evidence="1">
    <location>
        <begin position="83"/>
        <end position="104"/>
    </location>
</feature>
<evidence type="ECO:0000256" key="1">
    <source>
        <dbReference type="SAM" id="Phobius"/>
    </source>
</evidence>
<feature type="transmembrane region" description="Helical" evidence="1">
    <location>
        <begin position="215"/>
        <end position="234"/>
    </location>
</feature>
<keyword evidence="1" id="KW-1133">Transmembrane helix</keyword>